<proteinExistence type="predicted"/>
<dbReference type="Proteomes" id="UP000619293">
    <property type="component" value="Unassembled WGS sequence"/>
</dbReference>
<gene>
    <name evidence="1" type="ORF">Cch02nite_48410</name>
</gene>
<sequence>MASRGIQRGDVAVMGLPDGGFGACQVTAVDKDLVSAYPLRWHSSTPPTLDDLRGVEPLILDHHAHGGRIAHLNIGSWHAIPPGFRWIGALPVPPDVSDRSDVYSGWQALGADVVHQHRWDHQLPPPAKAAYRAGARGHVNIDFGGGRVWLAGVTGQLDLTDNGPVEMPASGAVDWAALDELPRCTALTWGGPDRGLCSALADHPMISSLAWRDAPHVVDVSETGLTHLSLAGDVREVRLPRGLLHLDLDALGPDTTVTAVDDGHWLSLTVTDAKTLVGLPAGLGRVRDVTVIAGGVASAAVVAHLAELEMLRIRWRRPPGQLTDASVLARLNRLAVVELIDGYGLDADTLPDLPSLTHAAFSGVRRSIVAAVKSRFRKTPVRLIVDGAKGDTWLAVNLNNPFRDWVDDHARGGAAACKAYAVASRAVDKLTQGDRMPGEAEPVLQTLIKALNDLDHKHSLVDTLRREQAYDAFRELADRAGVAADTADEWFDDWRDF</sequence>
<reference evidence="1 2" key="1">
    <citation type="submission" date="2021-01" db="EMBL/GenBank/DDBJ databases">
        <title>Whole genome shotgun sequence of Catellatospora chokoriensis NBRC 107358.</title>
        <authorList>
            <person name="Komaki H."/>
            <person name="Tamura T."/>
        </authorList>
    </citation>
    <scope>NUCLEOTIDE SEQUENCE [LARGE SCALE GENOMIC DNA]</scope>
    <source>
        <strain evidence="1 2">NBRC 107358</strain>
    </source>
</reference>
<organism evidence="1 2">
    <name type="scientific">Catellatospora chokoriensis</name>
    <dbReference type="NCBI Taxonomy" id="310353"/>
    <lineage>
        <taxon>Bacteria</taxon>
        <taxon>Bacillati</taxon>
        <taxon>Actinomycetota</taxon>
        <taxon>Actinomycetes</taxon>
        <taxon>Micromonosporales</taxon>
        <taxon>Micromonosporaceae</taxon>
        <taxon>Catellatospora</taxon>
    </lineage>
</organism>
<name>A0A8J3JUP1_9ACTN</name>
<protein>
    <submittedName>
        <fullName evidence="1">Uncharacterized protein</fullName>
    </submittedName>
</protein>
<dbReference type="RefSeq" id="WP_191837887.1">
    <property type="nucleotide sequence ID" value="NZ_BAAALB010000030.1"/>
</dbReference>
<accession>A0A8J3JUP1</accession>
<evidence type="ECO:0000313" key="2">
    <source>
        <dbReference type="Proteomes" id="UP000619293"/>
    </source>
</evidence>
<evidence type="ECO:0000313" key="1">
    <source>
        <dbReference type="EMBL" id="GIF91397.1"/>
    </source>
</evidence>
<dbReference type="EMBL" id="BONG01000031">
    <property type="protein sequence ID" value="GIF91397.1"/>
    <property type="molecule type" value="Genomic_DNA"/>
</dbReference>
<dbReference type="AlphaFoldDB" id="A0A8J3JUP1"/>
<comment type="caution">
    <text evidence="1">The sequence shown here is derived from an EMBL/GenBank/DDBJ whole genome shotgun (WGS) entry which is preliminary data.</text>
</comment>
<keyword evidence="2" id="KW-1185">Reference proteome</keyword>